<evidence type="ECO:0000256" key="1">
    <source>
        <dbReference type="SAM" id="Phobius"/>
    </source>
</evidence>
<keyword evidence="3" id="KW-1185">Reference proteome</keyword>
<proteinExistence type="predicted"/>
<dbReference type="EMBL" id="CP076132">
    <property type="protein sequence ID" value="QWG02070.1"/>
    <property type="molecule type" value="Genomic_DNA"/>
</dbReference>
<keyword evidence="1" id="KW-0812">Transmembrane</keyword>
<name>A0AAX1N3Q3_9BACT</name>
<evidence type="ECO:0000313" key="2">
    <source>
        <dbReference type="EMBL" id="QWG02070.1"/>
    </source>
</evidence>
<keyword evidence="1" id="KW-1133">Transmembrane helix</keyword>
<dbReference type="KEGG" id="fya:KMW28_00345"/>
<dbReference type="Proteomes" id="UP000678679">
    <property type="component" value="Chromosome 1"/>
</dbReference>
<gene>
    <name evidence="2" type="ORF">KMW28_00345</name>
</gene>
<reference evidence="2 3" key="1">
    <citation type="submission" date="2021-05" db="EMBL/GenBank/DDBJ databases">
        <title>Comparative genomic studies on the polysaccharide-degrading batcterial strains of the Flammeovirga genus.</title>
        <authorList>
            <person name="Zewei F."/>
            <person name="Zheng Z."/>
            <person name="Yu L."/>
            <person name="Ruyue G."/>
            <person name="Yanhong M."/>
            <person name="Yuanyuan C."/>
            <person name="Jingyan G."/>
            <person name="Wenjun H."/>
        </authorList>
    </citation>
    <scope>NUCLEOTIDE SEQUENCE [LARGE SCALE GENOMIC DNA]</scope>
    <source>
        <strain evidence="2 3">NBRC:100898</strain>
    </source>
</reference>
<dbReference type="RefSeq" id="WP_169665807.1">
    <property type="nucleotide sequence ID" value="NZ_CP076132.1"/>
</dbReference>
<keyword evidence="1" id="KW-0472">Membrane</keyword>
<organism evidence="2 3">
    <name type="scientific">Flammeovirga yaeyamensis</name>
    <dbReference type="NCBI Taxonomy" id="367791"/>
    <lineage>
        <taxon>Bacteria</taxon>
        <taxon>Pseudomonadati</taxon>
        <taxon>Bacteroidota</taxon>
        <taxon>Cytophagia</taxon>
        <taxon>Cytophagales</taxon>
        <taxon>Flammeovirgaceae</taxon>
        <taxon>Flammeovirga</taxon>
    </lineage>
</organism>
<protein>
    <submittedName>
        <fullName evidence="2">Uncharacterized protein</fullName>
    </submittedName>
</protein>
<feature type="transmembrane region" description="Helical" evidence="1">
    <location>
        <begin position="35"/>
        <end position="53"/>
    </location>
</feature>
<evidence type="ECO:0000313" key="3">
    <source>
        <dbReference type="Proteomes" id="UP000678679"/>
    </source>
</evidence>
<sequence length="55" mass="6040">MSTKLLLLIGALFIIASTFIKVQFGADTIVTVLKFIGLFLIVGSFVKILIQNIKK</sequence>
<dbReference type="AlphaFoldDB" id="A0AAX1N3Q3"/>
<accession>A0AAX1N3Q3</accession>